<comment type="subcellular location">
    <subcellularLocation>
        <location evidence="1">Cell membrane</location>
        <topology evidence="1">Multi-pass membrane protein</topology>
    </subcellularLocation>
</comment>
<accession>A0A8K0VFU9</accession>
<feature type="transmembrane region" description="Helical" evidence="7">
    <location>
        <begin position="85"/>
        <end position="104"/>
    </location>
</feature>
<keyword evidence="9" id="KW-1185">Reference proteome</keyword>
<feature type="transmembrane region" description="Helical" evidence="7">
    <location>
        <begin position="140"/>
        <end position="156"/>
    </location>
</feature>
<keyword evidence="5 7" id="KW-1133">Transmembrane helix</keyword>
<feature type="transmembrane region" description="Helical" evidence="7">
    <location>
        <begin position="263"/>
        <end position="280"/>
    </location>
</feature>
<dbReference type="InterPro" id="IPR018383">
    <property type="entry name" value="UPF0324_pro"/>
</dbReference>
<dbReference type="PANTHER" id="PTHR30106:SF2">
    <property type="entry name" value="UPF0324 INNER MEMBRANE PROTEIN YEIH"/>
    <property type="match status" value="1"/>
</dbReference>
<feature type="transmembrane region" description="Helical" evidence="7">
    <location>
        <begin position="292"/>
        <end position="311"/>
    </location>
</feature>
<keyword evidence="3" id="KW-1003">Cell membrane</keyword>
<evidence type="ECO:0000256" key="6">
    <source>
        <dbReference type="ARBA" id="ARBA00023136"/>
    </source>
</evidence>
<feature type="transmembrane region" description="Helical" evidence="7">
    <location>
        <begin position="55"/>
        <end position="73"/>
    </location>
</feature>
<evidence type="ECO:0000256" key="5">
    <source>
        <dbReference type="ARBA" id="ARBA00022989"/>
    </source>
</evidence>
<evidence type="ECO:0000256" key="4">
    <source>
        <dbReference type="ARBA" id="ARBA00022692"/>
    </source>
</evidence>
<evidence type="ECO:0000256" key="2">
    <source>
        <dbReference type="ARBA" id="ARBA00007977"/>
    </source>
</evidence>
<dbReference type="AlphaFoldDB" id="A0A8K0VFU9"/>
<feature type="transmembrane region" description="Helical" evidence="7">
    <location>
        <begin position="168"/>
        <end position="189"/>
    </location>
</feature>
<evidence type="ECO:0000256" key="7">
    <source>
        <dbReference type="SAM" id="Phobius"/>
    </source>
</evidence>
<name>A0A8K0VFU9_9RHOB</name>
<feature type="transmembrane region" description="Helical" evidence="7">
    <location>
        <begin position="201"/>
        <end position="221"/>
    </location>
</feature>
<feature type="transmembrane region" description="Helical" evidence="7">
    <location>
        <begin position="323"/>
        <end position="344"/>
    </location>
</feature>
<dbReference type="Pfam" id="PF03601">
    <property type="entry name" value="Cons_hypoth698"/>
    <property type="match status" value="1"/>
</dbReference>
<evidence type="ECO:0000313" key="8">
    <source>
        <dbReference type="EMBL" id="MBL4919010.1"/>
    </source>
</evidence>
<evidence type="ECO:0000256" key="3">
    <source>
        <dbReference type="ARBA" id="ARBA00022475"/>
    </source>
</evidence>
<keyword evidence="6 7" id="KW-0472">Membrane</keyword>
<comment type="similarity">
    <text evidence="2">Belongs to the UPF0324 family.</text>
</comment>
<evidence type="ECO:0000313" key="9">
    <source>
        <dbReference type="Proteomes" id="UP000648908"/>
    </source>
</evidence>
<gene>
    <name evidence="8" type="ORF">JL811_17440</name>
</gene>
<keyword evidence="4 7" id="KW-0812">Transmembrane</keyword>
<protein>
    <submittedName>
        <fullName evidence="8">Putative sulfate exporter family transporter</fullName>
    </submittedName>
</protein>
<dbReference type="GO" id="GO:0005886">
    <property type="term" value="C:plasma membrane"/>
    <property type="evidence" value="ECO:0007669"/>
    <property type="project" value="UniProtKB-SubCell"/>
</dbReference>
<organism evidence="8 9">
    <name type="scientific">Szabonella alba</name>
    <dbReference type="NCBI Taxonomy" id="2804194"/>
    <lineage>
        <taxon>Bacteria</taxon>
        <taxon>Pseudomonadati</taxon>
        <taxon>Pseudomonadota</taxon>
        <taxon>Alphaproteobacteria</taxon>
        <taxon>Rhodobacterales</taxon>
        <taxon>Paracoccaceae</taxon>
        <taxon>Szabonella</taxon>
    </lineage>
</organism>
<evidence type="ECO:0000256" key="1">
    <source>
        <dbReference type="ARBA" id="ARBA00004651"/>
    </source>
</evidence>
<comment type="caution">
    <text evidence="8">The sequence shown here is derived from an EMBL/GenBank/DDBJ whole genome shotgun (WGS) entry which is preliminary data.</text>
</comment>
<reference evidence="8" key="1">
    <citation type="submission" date="2021-01" db="EMBL/GenBank/DDBJ databases">
        <title>Tabrizicola alba sp. nov. a motile alkaliphilic bacterium isolated from a soda lake.</title>
        <authorList>
            <person name="Szuroczki S."/>
            <person name="Abbaszade G."/>
            <person name="Schumann P."/>
            <person name="Toth E."/>
        </authorList>
    </citation>
    <scope>NUCLEOTIDE SEQUENCE</scope>
    <source>
        <strain evidence="8">DMG-N-6</strain>
    </source>
</reference>
<feature type="transmembrane region" description="Helical" evidence="7">
    <location>
        <begin position="233"/>
        <end position="251"/>
    </location>
</feature>
<proteinExistence type="inferred from homology"/>
<sequence length="345" mass="35067">MMDLTMPRTALVPRRFRLPAADGSILPGLALALGLALLALALQRAAGIPGLGPMILGVGLGIVLRTCAGPIPQTGPGLRFAMRRLLRLGIVLLGLQVTVAQVAAVGLGGLVAITLTLALTFVVTRAVGRAMGVDGRLCDLIAAGTAVCGASAILAANTVTRGRDEDVAYAVACITLLGTASMLLLPLLAAPLGLTPEIYGLWVGASVHEVAQVVGAAFAQGDVAGQSGTVAKIARVMLLAPLVMAMGLMAARRGGGSTGRAPMPWFALGFIAMILLNSVIDLPDVLRQTTGSVTTVLLTVALVAMGLETDLSRLRAVGLRPLLLGVFATLFVSATALVLILLLAA</sequence>
<dbReference type="EMBL" id="JAESVN010000011">
    <property type="protein sequence ID" value="MBL4919010.1"/>
    <property type="molecule type" value="Genomic_DNA"/>
</dbReference>
<dbReference type="PANTHER" id="PTHR30106">
    <property type="entry name" value="INNER MEMBRANE PROTEIN YEIH-RELATED"/>
    <property type="match status" value="1"/>
</dbReference>
<dbReference type="Proteomes" id="UP000648908">
    <property type="component" value="Unassembled WGS sequence"/>
</dbReference>